<dbReference type="SUPFAM" id="SSF52540">
    <property type="entry name" value="P-loop containing nucleoside triphosphate hydrolases"/>
    <property type="match status" value="1"/>
</dbReference>
<dbReference type="UniPathway" id="UPA00241">
    <property type="reaction ID" value="UER00356"/>
</dbReference>
<evidence type="ECO:0000256" key="3">
    <source>
        <dbReference type="ARBA" id="ARBA00022840"/>
    </source>
</evidence>
<dbReference type="RefSeq" id="WP_106523028.1">
    <property type="nucleotide sequence ID" value="NZ_PYGD01000004.1"/>
</dbReference>
<evidence type="ECO:0000256" key="2">
    <source>
        <dbReference type="ARBA" id="ARBA00022741"/>
    </source>
</evidence>
<dbReference type="Gene3D" id="3.40.50.300">
    <property type="entry name" value="P-loop containing nucleotide triphosphate hydrolases"/>
    <property type="match status" value="1"/>
</dbReference>
<keyword evidence="8" id="KW-1185">Reference proteome</keyword>
<evidence type="ECO:0000256" key="6">
    <source>
        <dbReference type="NCBIfam" id="TIGR00152"/>
    </source>
</evidence>
<dbReference type="OrthoDB" id="9812943at2"/>
<comment type="function">
    <text evidence="5">Catalyzes the phosphorylation of the 3'-hydroxyl group of dephosphocoenzyme A to form coenzyme A.</text>
</comment>
<evidence type="ECO:0000313" key="7">
    <source>
        <dbReference type="EMBL" id="PSK91946.1"/>
    </source>
</evidence>
<comment type="catalytic activity">
    <reaction evidence="5">
        <text>3'-dephospho-CoA + ATP = ADP + CoA + H(+)</text>
        <dbReference type="Rhea" id="RHEA:18245"/>
        <dbReference type="ChEBI" id="CHEBI:15378"/>
        <dbReference type="ChEBI" id="CHEBI:30616"/>
        <dbReference type="ChEBI" id="CHEBI:57287"/>
        <dbReference type="ChEBI" id="CHEBI:57328"/>
        <dbReference type="ChEBI" id="CHEBI:456216"/>
        <dbReference type="EC" id="2.7.1.24"/>
    </reaction>
</comment>
<evidence type="ECO:0000313" key="8">
    <source>
        <dbReference type="Proteomes" id="UP000240572"/>
    </source>
</evidence>
<dbReference type="HAMAP" id="MF_00376">
    <property type="entry name" value="Dephospho_CoA_kinase"/>
    <property type="match status" value="1"/>
</dbReference>
<keyword evidence="5" id="KW-0808">Transferase</keyword>
<dbReference type="InterPro" id="IPR001977">
    <property type="entry name" value="Depp_CoAkinase"/>
</dbReference>
<comment type="subcellular location">
    <subcellularLocation>
        <location evidence="5">Cytoplasm</location>
    </subcellularLocation>
</comment>
<dbReference type="GO" id="GO:0005737">
    <property type="term" value="C:cytoplasm"/>
    <property type="evidence" value="ECO:0007669"/>
    <property type="project" value="UniProtKB-SubCell"/>
</dbReference>
<proteinExistence type="inferred from homology"/>
<dbReference type="Pfam" id="PF01121">
    <property type="entry name" value="CoaE"/>
    <property type="match status" value="1"/>
</dbReference>
<name>A0A2P8D413_9BACT</name>
<accession>A0A2P8D413</accession>
<gene>
    <name evidence="5" type="primary">coaE</name>
    <name evidence="7" type="ORF">B0I18_10440</name>
</gene>
<keyword evidence="5 7" id="KW-0418">Kinase</keyword>
<comment type="caution">
    <text evidence="7">The sequence shown here is derived from an EMBL/GenBank/DDBJ whole genome shotgun (WGS) entry which is preliminary data.</text>
</comment>
<comment type="similarity">
    <text evidence="1 5">Belongs to the CoaE family.</text>
</comment>
<dbReference type="GO" id="GO:0005524">
    <property type="term" value="F:ATP binding"/>
    <property type="evidence" value="ECO:0007669"/>
    <property type="project" value="UniProtKB-UniRule"/>
</dbReference>
<dbReference type="EC" id="2.7.1.24" evidence="5 6"/>
<dbReference type="PANTHER" id="PTHR10695">
    <property type="entry name" value="DEPHOSPHO-COA KINASE-RELATED"/>
    <property type="match status" value="1"/>
</dbReference>
<comment type="pathway">
    <text evidence="5">Cofactor biosynthesis; coenzyme A biosynthesis; CoA from (R)-pantothenate: step 5/5.</text>
</comment>
<sequence>MLKVGITGGIGSGKSLVARMFEVLGIPVLHADDTAKYLMQHDTDLMASISRMFGNEVYQNGRLNRPFLASVVFSDKEKLAGLNSLVHPAVLRYGKEWAARQSSPYTLKEAAIFFESGSYKEMDKMIGVYAPYELRLQRAMQRDQASGDTIKQRMAQQMDEEEKMKRCDYIIRNDGSMSVINQVLDLHRQFCAMASGRL</sequence>
<evidence type="ECO:0000256" key="4">
    <source>
        <dbReference type="ARBA" id="ARBA00022993"/>
    </source>
</evidence>
<evidence type="ECO:0000256" key="5">
    <source>
        <dbReference type="HAMAP-Rule" id="MF_00376"/>
    </source>
</evidence>
<dbReference type="GO" id="GO:0004140">
    <property type="term" value="F:dephospho-CoA kinase activity"/>
    <property type="evidence" value="ECO:0007669"/>
    <property type="project" value="UniProtKB-UniRule"/>
</dbReference>
<dbReference type="CDD" id="cd02022">
    <property type="entry name" value="DPCK"/>
    <property type="match status" value="1"/>
</dbReference>
<organism evidence="7 8">
    <name type="scientific">Taibaiella chishuiensis</name>
    <dbReference type="NCBI Taxonomy" id="1434707"/>
    <lineage>
        <taxon>Bacteria</taxon>
        <taxon>Pseudomonadati</taxon>
        <taxon>Bacteroidota</taxon>
        <taxon>Chitinophagia</taxon>
        <taxon>Chitinophagales</taxon>
        <taxon>Chitinophagaceae</taxon>
        <taxon>Taibaiella</taxon>
    </lineage>
</organism>
<dbReference type="GO" id="GO:0015937">
    <property type="term" value="P:coenzyme A biosynthetic process"/>
    <property type="evidence" value="ECO:0007669"/>
    <property type="project" value="UniProtKB-UniRule"/>
</dbReference>
<dbReference type="EMBL" id="PYGD01000004">
    <property type="protein sequence ID" value="PSK91946.1"/>
    <property type="molecule type" value="Genomic_DNA"/>
</dbReference>
<dbReference type="PROSITE" id="PS51219">
    <property type="entry name" value="DPCK"/>
    <property type="match status" value="1"/>
</dbReference>
<dbReference type="PANTHER" id="PTHR10695:SF46">
    <property type="entry name" value="BIFUNCTIONAL COENZYME A SYNTHASE-RELATED"/>
    <property type="match status" value="1"/>
</dbReference>
<keyword evidence="2 5" id="KW-0547">Nucleotide-binding</keyword>
<keyword evidence="4 5" id="KW-0173">Coenzyme A biosynthesis</keyword>
<dbReference type="InterPro" id="IPR027417">
    <property type="entry name" value="P-loop_NTPase"/>
</dbReference>
<reference evidence="7 8" key="1">
    <citation type="submission" date="2018-03" db="EMBL/GenBank/DDBJ databases">
        <title>Genomic Encyclopedia of Type Strains, Phase III (KMG-III): the genomes of soil and plant-associated and newly described type strains.</title>
        <authorList>
            <person name="Whitman W."/>
        </authorList>
    </citation>
    <scope>NUCLEOTIDE SEQUENCE [LARGE SCALE GENOMIC DNA]</scope>
    <source>
        <strain evidence="7 8">CGMCC 1.12700</strain>
    </source>
</reference>
<dbReference type="NCBIfam" id="TIGR00152">
    <property type="entry name" value="dephospho-CoA kinase"/>
    <property type="match status" value="1"/>
</dbReference>
<protein>
    <recommendedName>
        <fullName evidence="5 6">Dephospho-CoA kinase</fullName>
        <ecNumber evidence="5 6">2.7.1.24</ecNumber>
    </recommendedName>
    <alternativeName>
        <fullName evidence="5">Dephosphocoenzyme A kinase</fullName>
    </alternativeName>
</protein>
<dbReference type="AlphaFoldDB" id="A0A2P8D413"/>
<keyword evidence="5" id="KW-0963">Cytoplasm</keyword>
<keyword evidence="3 5" id="KW-0067">ATP-binding</keyword>
<dbReference type="Proteomes" id="UP000240572">
    <property type="component" value="Unassembled WGS sequence"/>
</dbReference>
<feature type="binding site" evidence="5">
    <location>
        <begin position="11"/>
        <end position="16"/>
    </location>
    <ligand>
        <name>ATP</name>
        <dbReference type="ChEBI" id="CHEBI:30616"/>
    </ligand>
</feature>
<evidence type="ECO:0000256" key="1">
    <source>
        <dbReference type="ARBA" id="ARBA00009018"/>
    </source>
</evidence>